<protein>
    <submittedName>
        <fullName evidence="1">Uncharacterized protein</fullName>
    </submittedName>
</protein>
<name>A0AAV5UA71_9BILA</name>
<gene>
    <name evidence="1" type="ORF">PENTCL1PPCAC_25943</name>
</gene>
<organism evidence="1 2">
    <name type="scientific">Pristionchus entomophagus</name>
    <dbReference type="NCBI Taxonomy" id="358040"/>
    <lineage>
        <taxon>Eukaryota</taxon>
        <taxon>Metazoa</taxon>
        <taxon>Ecdysozoa</taxon>
        <taxon>Nematoda</taxon>
        <taxon>Chromadorea</taxon>
        <taxon>Rhabditida</taxon>
        <taxon>Rhabditina</taxon>
        <taxon>Diplogasteromorpha</taxon>
        <taxon>Diplogasteroidea</taxon>
        <taxon>Neodiplogasteridae</taxon>
        <taxon>Pristionchus</taxon>
    </lineage>
</organism>
<accession>A0AAV5UA71</accession>
<keyword evidence="2" id="KW-1185">Reference proteome</keyword>
<feature type="non-terminal residue" evidence="1">
    <location>
        <position position="176"/>
    </location>
</feature>
<evidence type="ECO:0000313" key="1">
    <source>
        <dbReference type="EMBL" id="GMT03769.1"/>
    </source>
</evidence>
<dbReference type="Proteomes" id="UP001432027">
    <property type="component" value="Unassembled WGS sequence"/>
</dbReference>
<evidence type="ECO:0000313" key="2">
    <source>
        <dbReference type="Proteomes" id="UP001432027"/>
    </source>
</evidence>
<reference evidence="1" key="1">
    <citation type="submission" date="2023-10" db="EMBL/GenBank/DDBJ databases">
        <title>Genome assembly of Pristionchus species.</title>
        <authorList>
            <person name="Yoshida K."/>
            <person name="Sommer R.J."/>
        </authorList>
    </citation>
    <scope>NUCLEOTIDE SEQUENCE</scope>
    <source>
        <strain evidence="1">RS0144</strain>
    </source>
</reference>
<comment type="caution">
    <text evidence="1">The sequence shown here is derived from an EMBL/GenBank/DDBJ whole genome shotgun (WGS) entry which is preliminary data.</text>
</comment>
<dbReference type="EMBL" id="BTSX01000006">
    <property type="protein sequence ID" value="GMT03769.1"/>
    <property type="molecule type" value="Genomic_DNA"/>
</dbReference>
<feature type="non-terminal residue" evidence="1">
    <location>
        <position position="1"/>
    </location>
</feature>
<proteinExistence type="predicted"/>
<sequence length="176" mass="20878">EKSTQKISGRHHIRPLSIFHRKATRQYCGDQFVERGLHKEIPSVIRFLKDREWMWEKIEESEDFKEAQPVLAMFNKDSKKNMDTDSFFIEDQPHIFYHPEKFDVEETLKGNGNPCGHPVSRTLPKIVVKEDVLRETIHPSEIYELEWLLKRMMEKQKIDLPEGLTRPSSLLKTFDV</sequence>
<dbReference type="AlphaFoldDB" id="A0AAV5UA71"/>